<dbReference type="EMBL" id="UZAG01020895">
    <property type="protein sequence ID" value="VDO48272.1"/>
    <property type="molecule type" value="Genomic_DNA"/>
</dbReference>
<reference evidence="1 2" key="2">
    <citation type="submission" date="2018-11" db="EMBL/GenBank/DDBJ databases">
        <authorList>
            <consortium name="Pathogen Informatics"/>
        </authorList>
    </citation>
    <scope>NUCLEOTIDE SEQUENCE [LARGE SCALE GENOMIC DNA]</scope>
</reference>
<accession>A0A0R3R847</accession>
<evidence type="ECO:0000313" key="3">
    <source>
        <dbReference type="WBParaSite" id="BTMF_0001620301-mRNA-1"/>
    </source>
</evidence>
<evidence type="ECO:0000313" key="2">
    <source>
        <dbReference type="Proteomes" id="UP000280834"/>
    </source>
</evidence>
<reference evidence="3" key="1">
    <citation type="submission" date="2017-02" db="UniProtKB">
        <authorList>
            <consortium name="WormBaseParasite"/>
        </authorList>
    </citation>
    <scope>IDENTIFICATION</scope>
</reference>
<keyword evidence="2" id="KW-1185">Reference proteome</keyword>
<sequence>MFSEVYGMILLIIIKQGGLTVNSITISRKLIYSYSLWNLLSSSRDVIS</sequence>
<protein>
    <submittedName>
        <fullName evidence="1 3">Uncharacterized protein</fullName>
    </submittedName>
</protein>
<name>A0A0R3R847_9BILA</name>
<proteinExistence type="predicted"/>
<dbReference type="AlphaFoldDB" id="A0A0R3R847"/>
<dbReference type="Proteomes" id="UP000280834">
    <property type="component" value="Unassembled WGS sequence"/>
</dbReference>
<organism evidence="3">
    <name type="scientific">Brugia timori</name>
    <dbReference type="NCBI Taxonomy" id="42155"/>
    <lineage>
        <taxon>Eukaryota</taxon>
        <taxon>Metazoa</taxon>
        <taxon>Ecdysozoa</taxon>
        <taxon>Nematoda</taxon>
        <taxon>Chromadorea</taxon>
        <taxon>Rhabditida</taxon>
        <taxon>Spirurina</taxon>
        <taxon>Spiruromorpha</taxon>
        <taxon>Filarioidea</taxon>
        <taxon>Onchocercidae</taxon>
        <taxon>Brugia</taxon>
    </lineage>
</organism>
<gene>
    <name evidence="1" type="ORF">BTMF_LOCUS14184</name>
</gene>
<evidence type="ECO:0000313" key="1">
    <source>
        <dbReference type="EMBL" id="VDO48272.1"/>
    </source>
</evidence>
<dbReference type="WBParaSite" id="BTMF_0001620301-mRNA-1">
    <property type="protein sequence ID" value="BTMF_0001620301-mRNA-1"/>
    <property type="gene ID" value="BTMF_0001620301"/>
</dbReference>